<gene>
    <name evidence="2" type="ORF">TCAP_02653</name>
</gene>
<feature type="compositionally biased region" description="Polar residues" evidence="1">
    <location>
        <begin position="8"/>
        <end position="19"/>
    </location>
</feature>
<sequence>MYGWRWTVDSTPRRVTSASEDGPYPMPCNLQQTRMRPRRPQDAVTHKASYAAVHATPGRENDRFKVHTGQGERGRADDSAGWGPGPKGKHARAVRQVWREDGAQERLCVEV</sequence>
<proteinExistence type="predicted"/>
<dbReference type="EMBL" id="NRSZ01000409">
    <property type="protein sequence ID" value="PNY27423.1"/>
    <property type="molecule type" value="Genomic_DNA"/>
</dbReference>
<feature type="compositionally biased region" description="Basic and acidic residues" evidence="1">
    <location>
        <begin position="57"/>
        <end position="78"/>
    </location>
</feature>
<dbReference type="AlphaFoldDB" id="A0A2K3QIR3"/>
<name>A0A2K3QIR3_9HYPO</name>
<keyword evidence="3" id="KW-1185">Reference proteome</keyword>
<evidence type="ECO:0000313" key="3">
    <source>
        <dbReference type="Proteomes" id="UP000236621"/>
    </source>
</evidence>
<organism evidence="2 3">
    <name type="scientific">Tolypocladium capitatum</name>
    <dbReference type="NCBI Taxonomy" id="45235"/>
    <lineage>
        <taxon>Eukaryota</taxon>
        <taxon>Fungi</taxon>
        <taxon>Dikarya</taxon>
        <taxon>Ascomycota</taxon>
        <taxon>Pezizomycotina</taxon>
        <taxon>Sordariomycetes</taxon>
        <taxon>Hypocreomycetidae</taxon>
        <taxon>Hypocreales</taxon>
        <taxon>Ophiocordycipitaceae</taxon>
        <taxon>Tolypocladium</taxon>
    </lineage>
</organism>
<evidence type="ECO:0000313" key="2">
    <source>
        <dbReference type="EMBL" id="PNY27423.1"/>
    </source>
</evidence>
<feature type="region of interest" description="Disordered" evidence="1">
    <location>
        <begin position="1"/>
        <end position="43"/>
    </location>
</feature>
<reference evidence="2 3" key="1">
    <citation type="submission" date="2017-08" db="EMBL/GenBank/DDBJ databases">
        <title>Harnessing the power of phylogenomics to disentangle the directionality and signatures of interkingdom host jumping in the parasitic fungal genus Tolypocladium.</title>
        <authorList>
            <person name="Quandt C.A."/>
            <person name="Patterson W."/>
            <person name="Spatafora J.W."/>
        </authorList>
    </citation>
    <scope>NUCLEOTIDE SEQUENCE [LARGE SCALE GENOMIC DNA]</scope>
    <source>
        <strain evidence="2 3">CBS 113982</strain>
    </source>
</reference>
<accession>A0A2K3QIR3</accession>
<evidence type="ECO:0000256" key="1">
    <source>
        <dbReference type="SAM" id="MobiDB-lite"/>
    </source>
</evidence>
<feature type="region of interest" description="Disordered" evidence="1">
    <location>
        <begin position="55"/>
        <end position="91"/>
    </location>
</feature>
<dbReference type="Proteomes" id="UP000236621">
    <property type="component" value="Unassembled WGS sequence"/>
</dbReference>
<protein>
    <submittedName>
        <fullName evidence="2">Uncharacterized protein</fullName>
    </submittedName>
</protein>
<comment type="caution">
    <text evidence="2">The sequence shown here is derived from an EMBL/GenBank/DDBJ whole genome shotgun (WGS) entry which is preliminary data.</text>
</comment>